<feature type="compositionally biased region" description="Low complexity" evidence="1">
    <location>
        <begin position="9"/>
        <end position="44"/>
    </location>
</feature>
<sequence length="161" mass="17086">MSGHGRAGAAGRRAFARAAAETDPAASRRPARADSGAPPTSVSGRDSDRDSGRVSGCAPGRRAANRLLPGAPGAPGAGPRHAFGRHLPARRSRSRAPAACRGSSRPAFGAGALRQTPARRVAIRRIAVPRSCRPPWRRHPARIGTARRHRSRRPWRPPRCS</sequence>
<name>A0A0E1VZN5_BURPE</name>
<feature type="region of interest" description="Disordered" evidence="1">
    <location>
        <begin position="132"/>
        <end position="161"/>
    </location>
</feature>
<feature type="region of interest" description="Disordered" evidence="1">
    <location>
        <begin position="1"/>
        <end position="116"/>
    </location>
</feature>
<feature type="compositionally biased region" description="Basic residues" evidence="1">
    <location>
        <begin position="135"/>
        <end position="161"/>
    </location>
</feature>
<organism evidence="2">
    <name type="scientific">Burkholderia pseudomallei 1710a</name>
    <dbReference type="NCBI Taxonomy" id="320371"/>
    <lineage>
        <taxon>Bacteria</taxon>
        <taxon>Pseudomonadati</taxon>
        <taxon>Pseudomonadota</taxon>
        <taxon>Betaproteobacteria</taxon>
        <taxon>Burkholderiales</taxon>
        <taxon>Burkholderiaceae</taxon>
        <taxon>Burkholderia</taxon>
        <taxon>pseudomallei group</taxon>
    </lineage>
</organism>
<dbReference type="Proteomes" id="UP000001812">
    <property type="component" value="Chromosome II"/>
</dbReference>
<dbReference type="EMBL" id="CM000833">
    <property type="protein sequence ID" value="EET02852.1"/>
    <property type="molecule type" value="Genomic_DNA"/>
</dbReference>
<proteinExistence type="predicted"/>
<feature type="compositionally biased region" description="Low complexity" evidence="1">
    <location>
        <begin position="95"/>
        <end position="107"/>
    </location>
</feature>
<reference evidence="2" key="1">
    <citation type="submission" date="2009-05" db="EMBL/GenBank/DDBJ databases">
        <authorList>
            <person name="Harkins D.M."/>
            <person name="DeShazer D."/>
            <person name="Woods D.E."/>
            <person name="Brinkac L.M."/>
            <person name="Brown K.A."/>
            <person name="Hung G.C."/>
            <person name="Tuanyok A."/>
            <person name="Zhang B."/>
            <person name="Nierman W.C."/>
        </authorList>
    </citation>
    <scope>NUCLEOTIDE SEQUENCE [LARGE SCALE GENOMIC DNA]</scope>
    <source>
        <strain evidence="2">1710a</strain>
    </source>
</reference>
<dbReference type="AlphaFoldDB" id="A0A0E1VZN5"/>
<feature type="compositionally biased region" description="Basic residues" evidence="1">
    <location>
        <begin position="82"/>
        <end position="94"/>
    </location>
</feature>
<dbReference type="HOGENOM" id="CLU_143339_0_0_4"/>
<protein>
    <submittedName>
        <fullName evidence="2">Uncharacterized protein</fullName>
    </submittedName>
</protein>
<evidence type="ECO:0000256" key="1">
    <source>
        <dbReference type="SAM" id="MobiDB-lite"/>
    </source>
</evidence>
<gene>
    <name evidence="2" type="ORF">BURPS1710A_A1226</name>
</gene>
<evidence type="ECO:0000313" key="2">
    <source>
        <dbReference type="EMBL" id="EET02852.1"/>
    </source>
</evidence>
<dbReference type="RefSeq" id="WP_004528758.1">
    <property type="nucleotide sequence ID" value="NZ_CM000833.1"/>
</dbReference>
<accession>A0A0E1VZN5</accession>